<evidence type="ECO:0000256" key="12">
    <source>
        <dbReference type="SAM" id="MobiDB-lite"/>
    </source>
</evidence>
<comment type="subcellular location">
    <subcellularLocation>
        <location evidence="1">Nucleus</location>
    </subcellularLocation>
</comment>
<evidence type="ECO:0000256" key="2">
    <source>
        <dbReference type="ARBA" id="ARBA00022499"/>
    </source>
</evidence>
<feature type="compositionally biased region" description="Low complexity" evidence="12">
    <location>
        <begin position="18"/>
        <end position="42"/>
    </location>
</feature>
<dbReference type="FunFam" id="2.60.200.20:FF:000008">
    <property type="entry name" value="smad nuclear-interacting protein 1"/>
    <property type="match status" value="1"/>
</dbReference>
<gene>
    <name evidence="15" type="primary">LOC108744503</name>
</gene>
<evidence type="ECO:0000256" key="4">
    <source>
        <dbReference type="ARBA" id="ARBA00022664"/>
    </source>
</evidence>
<dbReference type="PROSITE" id="PS50006">
    <property type="entry name" value="FHA_DOMAIN"/>
    <property type="match status" value="1"/>
</dbReference>
<keyword evidence="9" id="KW-0508">mRNA splicing</keyword>
<keyword evidence="10" id="KW-0539">Nucleus</keyword>
<evidence type="ECO:0000256" key="6">
    <source>
        <dbReference type="ARBA" id="ARBA00022843"/>
    </source>
</evidence>
<dbReference type="InterPro" id="IPR050923">
    <property type="entry name" value="Cell_Proc_Reg/RNA_Proc"/>
</dbReference>
<feature type="compositionally biased region" description="Acidic residues" evidence="12">
    <location>
        <begin position="496"/>
        <end position="507"/>
    </location>
</feature>
<dbReference type="SMART" id="SM00240">
    <property type="entry name" value="FHA"/>
    <property type="match status" value="1"/>
</dbReference>
<keyword evidence="14" id="KW-1185">Reference proteome</keyword>
<keyword evidence="7" id="KW-0175">Coiled coil</keyword>
<dbReference type="Pfam" id="PF00498">
    <property type="entry name" value="FHA"/>
    <property type="match status" value="1"/>
</dbReference>
<keyword evidence="6" id="KW-0832">Ubl conjugation</keyword>
<dbReference type="SUPFAM" id="SSF49879">
    <property type="entry name" value="SMAD/FHA domain"/>
    <property type="match status" value="1"/>
</dbReference>
<evidence type="ECO:0000256" key="5">
    <source>
        <dbReference type="ARBA" id="ARBA00022728"/>
    </source>
</evidence>
<dbReference type="GO" id="GO:0008380">
    <property type="term" value="P:RNA splicing"/>
    <property type="evidence" value="ECO:0007669"/>
    <property type="project" value="UniProtKB-KW"/>
</dbReference>
<feature type="compositionally biased region" description="Basic and acidic residues" evidence="12">
    <location>
        <begin position="50"/>
        <end position="67"/>
    </location>
</feature>
<dbReference type="GeneID" id="108744503"/>
<dbReference type="PANTHER" id="PTHR23308">
    <property type="entry name" value="NUCLEAR INHIBITOR OF PROTEIN PHOSPHATASE-1"/>
    <property type="match status" value="1"/>
</dbReference>
<dbReference type="OrthoDB" id="444265at2759"/>
<feature type="domain" description="FHA" evidence="13">
    <location>
        <begin position="399"/>
        <end position="462"/>
    </location>
</feature>
<keyword evidence="2" id="KW-1017">Isopeptide bond</keyword>
<evidence type="ECO:0000259" key="13">
    <source>
        <dbReference type="PROSITE" id="PS50006"/>
    </source>
</evidence>
<evidence type="ECO:0000256" key="7">
    <source>
        <dbReference type="ARBA" id="ARBA00023054"/>
    </source>
</evidence>
<dbReference type="InterPro" id="IPR000253">
    <property type="entry name" value="FHA_dom"/>
</dbReference>
<name>A0A1W4XTQ4_AGRPL</name>
<dbReference type="AlphaFoldDB" id="A0A1W4XTQ4"/>
<evidence type="ECO:0000256" key="3">
    <source>
        <dbReference type="ARBA" id="ARBA00022553"/>
    </source>
</evidence>
<protein>
    <submittedName>
        <fullName evidence="15">FHA domain-containing protein DDL isoform X1</fullName>
    </submittedName>
</protein>
<dbReference type="GO" id="GO:0005681">
    <property type="term" value="C:spliceosomal complex"/>
    <property type="evidence" value="ECO:0007669"/>
    <property type="project" value="UniProtKB-KW"/>
</dbReference>
<evidence type="ECO:0000256" key="8">
    <source>
        <dbReference type="ARBA" id="ARBA00023158"/>
    </source>
</evidence>
<dbReference type="GO" id="GO:0031047">
    <property type="term" value="P:regulatory ncRNA-mediated gene silencing"/>
    <property type="evidence" value="ECO:0007669"/>
    <property type="project" value="UniProtKB-KW"/>
</dbReference>
<dbReference type="GO" id="GO:0006397">
    <property type="term" value="P:mRNA processing"/>
    <property type="evidence" value="ECO:0007669"/>
    <property type="project" value="UniProtKB-KW"/>
</dbReference>
<dbReference type="Gene3D" id="2.60.200.20">
    <property type="match status" value="1"/>
</dbReference>
<comment type="function">
    <text evidence="11">Required for pre-mRNA splicing as component of the spliceosome. As a component of the minor spliceosome, involved in the splicing of U12-type introns in pre-mRNAs. Down-regulates NF-kappa-B signaling by competing with RELA for CREBBP/EP300 binding. Involved in the microRNA (miRNA) biogenesis. May be involved in cyclin-D1/CCND1 mRNA stability through the SNARP complex which associates with both the 3'end of the CCND1 gene and its mRNA.</text>
</comment>
<evidence type="ECO:0000256" key="1">
    <source>
        <dbReference type="ARBA" id="ARBA00004123"/>
    </source>
</evidence>
<dbReference type="FunCoup" id="A0A1W4XTQ4">
    <property type="interactions" value="386"/>
</dbReference>
<organism evidence="14 15">
    <name type="scientific">Agrilus planipennis</name>
    <name type="common">Emerald ash borer</name>
    <name type="synonym">Agrilus marcopoli</name>
    <dbReference type="NCBI Taxonomy" id="224129"/>
    <lineage>
        <taxon>Eukaryota</taxon>
        <taxon>Metazoa</taxon>
        <taxon>Ecdysozoa</taxon>
        <taxon>Arthropoda</taxon>
        <taxon>Hexapoda</taxon>
        <taxon>Insecta</taxon>
        <taxon>Pterygota</taxon>
        <taxon>Neoptera</taxon>
        <taxon>Endopterygota</taxon>
        <taxon>Coleoptera</taxon>
        <taxon>Polyphaga</taxon>
        <taxon>Elateriformia</taxon>
        <taxon>Buprestoidea</taxon>
        <taxon>Buprestidae</taxon>
        <taxon>Agrilinae</taxon>
        <taxon>Agrilus</taxon>
    </lineage>
</organism>
<reference evidence="15" key="1">
    <citation type="submission" date="2025-08" db="UniProtKB">
        <authorList>
            <consortium name="RefSeq"/>
        </authorList>
    </citation>
    <scope>IDENTIFICATION</scope>
    <source>
        <tissue evidence="15">Entire body</tissue>
    </source>
</reference>
<feature type="compositionally biased region" description="Basic and acidic residues" evidence="12">
    <location>
        <begin position="133"/>
        <end position="176"/>
    </location>
</feature>
<keyword evidence="3" id="KW-0597">Phosphoprotein</keyword>
<dbReference type="Proteomes" id="UP000192223">
    <property type="component" value="Unplaced"/>
</dbReference>
<dbReference type="CDD" id="cd22718">
    <property type="entry name" value="FHA_SNIP1"/>
    <property type="match status" value="1"/>
</dbReference>
<keyword evidence="4" id="KW-0507">mRNA processing</keyword>
<evidence type="ECO:0000313" key="14">
    <source>
        <dbReference type="Proteomes" id="UP000192223"/>
    </source>
</evidence>
<feature type="compositionally biased region" description="Basic and acidic residues" evidence="12">
    <location>
        <begin position="183"/>
        <end position="244"/>
    </location>
</feature>
<feature type="compositionally biased region" description="Basic and acidic residues" evidence="12">
    <location>
        <begin position="88"/>
        <end position="123"/>
    </location>
</feature>
<feature type="compositionally biased region" description="Basic and acidic residues" evidence="12">
    <location>
        <begin position="254"/>
        <end position="279"/>
    </location>
</feature>
<dbReference type="InParanoid" id="A0A1W4XTQ4"/>
<dbReference type="InterPro" id="IPR008984">
    <property type="entry name" value="SMAD_FHA_dom_sf"/>
</dbReference>
<feature type="compositionally biased region" description="Basic residues" evidence="12">
    <location>
        <begin position="280"/>
        <end position="297"/>
    </location>
</feature>
<evidence type="ECO:0000313" key="15">
    <source>
        <dbReference type="RefSeq" id="XP_018335810.1"/>
    </source>
</evidence>
<sequence length="516" mass="61610">MKIRSKKKKYSESESESSEGSSVESFSSSSSDSESSVSSGYSSKKRKLKCRSDNRKNRKEKEKRDFEVPASDDDEKNVLKRKNRKSRKSDSDSDEPQTKLEKHKIKEKESRKRDVSSDIEKEKSKRHKQKHRLKEDKEQKDKESDDKNSQYDKHKHSEIEEKSKYYEYKKETKEVSRNYGNEQFRKDKGNMKDSDSKREKEEERRLREESRRDRGRDSRREIEDGRRDRDSRDEKRREREKEQNRYQNRYSADNVDKRRNEGNTIEDERWKHDGYEKHYGKSNRNRSPGRQRRRSPKFIRNNERNRRSRSKSFDHANAKWGKEGDSKTIQKDKIKPVEKQKPNFALSGKLTEETNTYRGVVIKYSEPPEARKPKRRWRLYPFKGEKALQTLYIHRESAYLIGRDRKVVDLPVDHPSCSKQHAVLQYRLVPFTRDDGSSGKRVRPYLIDLESANGTYINNKKIEPKKYIELLEKDVIKFGFSSREYVLLHENSKDEGLDDDVKQEEEEVAVKEEPDN</sequence>
<accession>A0A1W4XTQ4</accession>
<feature type="compositionally biased region" description="Basic and acidic residues" evidence="12">
    <location>
        <begin position="300"/>
        <end position="333"/>
    </location>
</feature>
<dbReference type="RefSeq" id="XP_018335810.1">
    <property type="nucleotide sequence ID" value="XM_018480308.2"/>
</dbReference>
<evidence type="ECO:0000256" key="11">
    <source>
        <dbReference type="ARBA" id="ARBA00055964"/>
    </source>
</evidence>
<proteinExistence type="predicted"/>
<evidence type="ECO:0000256" key="9">
    <source>
        <dbReference type="ARBA" id="ARBA00023187"/>
    </source>
</evidence>
<dbReference type="KEGG" id="apln:108744503"/>
<keyword evidence="8" id="KW-0943">RNA-mediated gene silencing</keyword>
<feature type="region of interest" description="Disordered" evidence="12">
    <location>
        <begin position="493"/>
        <end position="516"/>
    </location>
</feature>
<dbReference type="STRING" id="224129.A0A1W4XTQ4"/>
<evidence type="ECO:0000256" key="10">
    <source>
        <dbReference type="ARBA" id="ARBA00023242"/>
    </source>
</evidence>
<feature type="region of interest" description="Disordered" evidence="12">
    <location>
        <begin position="1"/>
        <end position="333"/>
    </location>
</feature>
<keyword evidence="5" id="KW-0747">Spliceosome</keyword>